<dbReference type="AlphaFoldDB" id="A0A1X1YAV6"/>
<organism evidence="1 2">
    <name type="scientific">Mycobacterium lacus</name>
    <dbReference type="NCBI Taxonomy" id="169765"/>
    <lineage>
        <taxon>Bacteria</taxon>
        <taxon>Bacillati</taxon>
        <taxon>Actinomycetota</taxon>
        <taxon>Actinomycetes</taxon>
        <taxon>Mycobacteriales</taxon>
        <taxon>Mycobacteriaceae</taxon>
        <taxon>Mycobacterium</taxon>
    </lineage>
</organism>
<dbReference type="EMBL" id="AP022581">
    <property type="protein sequence ID" value="BBX96551.1"/>
    <property type="molecule type" value="Genomic_DNA"/>
</dbReference>
<evidence type="ECO:0000313" key="1">
    <source>
        <dbReference type="EMBL" id="BBX96551.1"/>
    </source>
</evidence>
<gene>
    <name evidence="1" type="primary">lppJ_1</name>
    <name evidence="1" type="ORF">MLAC_18450</name>
</gene>
<dbReference type="OrthoDB" id="4749578at2"/>
<protein>
    <submittedName>
        <fullName evidence="1">Putative lipoprotein LppJ</fullName>
    </submittedName>
</protein>
<sequence>MIRRGGKSAAWLRSAWARALIAAALAVSLLLGGAFLMVDRLHTSPSDVLDHPGDPVTDAQTEAQVVESAKQIVTAAGLRTKTAGYLLMSCKERDDPPYQGAIYLTFALPAETRADTYFPTITAALIARGWSEGLPPNNRTFGKTLSRDAVTAIIYRDNDDENLGVMRLYGQCRNMNDHRRDATGWIDITGQFQPIG</sequence>
<dbReference type="KEGG" id="mlj:MLAC_18450"/>
<proteinExistence type="predicted"/>
<keyword evidence="1" id="KW-0449">Lipoprotein</keyword>
<keyword evidence="2" id="KW-1185">Reference proteome</keyword>
<accession>A0A1X1YAV6</accession>
<evidence type="ECO:0000313" key="2">
    <source>
        <dbReference type="Proteomes" id="UP000466396"/>
    </source>
</evidence>
<name>A0A1X1YAV6_9MYCO</name>
<dbReference type="Proteomes" id="UP000466396">
    <property type="component" value="Chromosome"/>
</dbReference>
<reference evidence="1 2" key="1">
    <citation type="journal article" date="2019" name="Emerg. Microbes Infect.">
        <title>Comprehensive subspecies identification of 175 nontuberculous mycobacteria species based on 7547 genomic profiles.</title>
        <authorList>
            <person name="Matsumoto Y."/>
            <person name="Kinjo T."/>
            <person name="Motooka D."/>
            <person name="Nabeya D."/>
            <person name="Jung N."/>
            <person name="Uechi K."/>
            <person name="Horii T."/>
            <person name="Iida T."/>
            <person name="Fujita J."/>
            <person name="Nakamura S."/>
        </authorList>
    </citation>
    <scope>NUCLEOTIDE SEQUENCE [LARGE SCALE GENOMIC DNA]</scope>
    <source>
        <strain evidence="1 2">JCM 15657</strain>
    </source>
</reference>